<protein>
    <submittedName>
        <fullName evidence="2">DNA-3-methyladenine glycosylase</fullName>
        <ecNumber evidence="2">3.2.2.20</ecNumber>
    </submittedName>
</protein>
<organism evidence="2 3">
    <name type="scientific">Cardiobacterium hominis</name>
    <dbReference type="NCBI Taxonomy" id="2718"/>
    <lineage>
        <taxon>Bacteria</taxon>
        <taxon>Pseudomonadati</taxon>
        <taxon>Pseudomonadota</taxon>
        <taxon>Gammaproteobacteria</taxon>
        <taxon>Cardiobacteriales</taxon>
        <taxon>Cardiobacteriaceae</taxon>
        <taxon>Cardiobacterium</taxon>
    </lineage>
</organism>
<dbReference type="RefSeq" id="WP_079541954.1">
    <property type="nucleotide sequence ID" value="NZ_CP171111.1"/>
</dbReference>
<dbReference type="GO" id="GO:0046872">
    <property type="term" value="F:metal ion binding"/>
    <property type="evidence" value="ECO:0007669"/>
    <property type="project" value="UniProtKB-KW"/>
</dbReference>
<feature type="binding site" evidence="1">
    <location>
        <position position="20"/>
    </location>
    <ligand>
        <name>Zn(2+)</name>
        <dbReference type="ChEBI" id="CHEBI:29105"/>
    </ligand>
</feature>
<dbReference type="Gene3D" id="1.10.340.30">
    <property type="entry name" value="Hypothetical protein, domain 2"/>
    <property type="match status" value="1"/>
</dbReference>
<dbReference type="PANTHER" id="PTHR30037">
    <property type="entry name" value="DNA-3-METHYLADENINE GLYCOSYLASE 1"/>
    <property type="match status" value="1"/>
</dbReference>
<dbReference type="Pfam" id="PF03352">
    <property type="entry name" value="Adenine_glyco"/>
    <property type="match status" value="1"/>
</dbReference>
<evidence type="ECO:0000313" key="3">
    <source>
        <dbReference type="Proteomes" id="UP000190837"/>
    </source>
</evidence>
<dbReference type="InterPro" id="IPR052891">
    <property type="entry name" value="DNA-3mA_glycosylase"/>
</dbReference>
<name>A0A1C3H6Q6_9GAMM</name>
<dbReference type="InterPro" id="IPR011257">
    <property type="entry name" value="DNA_glycosylase"/>
</dbReference>
<accession>A0A1C3H6Q6</accession>
<reference evidence="3" key="1">
    <citation type="submission" date="2016-04" db="EMBL/GenBank/DDBJ databases">
        <authorList>
            <person name="Tagini F."/>
        </authorList>
    </citation>
    <scope>NUCLEOTIDE SEQUENCE [LARGE SCALE GENOMIC DNA]</scope>
    <source>
        <strain evidence="3">CHUV0807</strain>
    </source>
</reference>
<dbReference type="SUPFAM" id="SSF48150">
    <property type="entry name" value="DNA-glycosylase"/>
    <property type="match status" value="1"/>
</dbReference>
<gene>
    <name evidence="2" type="ORF">CHUV0807_2260</name>
</gene>
<keyword evidence="1" id="KW-0862">Zinc</keyword>
<sequence length="186" mass="21103">MSYCIYVAALPPDDPNRHYHDHEYGFPIDDDNRLFERLVFEINQAGLSWSTILRKADNLRRAYHHFDIATVAAYGEADVARLLADPGIIRNRLKIRAAIQNARTIQRLQAAYGSFRAWLDAQPPQDKTAWVKLFKKTFTFTGGEITGEFLMSSGYLPGAHQPDCPVYPRILAARPRWAAQEDGNAP</sequence>
<dbReference type="Proteomes" id="UP000190837">
    <property type="component" value="Unassembled WGS sequence"/>
</dbReference>
<dbReference type="PANTHER" id="PTHR30037:SF4">
    <property type="entry name" value="DNA-3-METHYLADENINE GLYCOSYLASE I"/>
    <property type="match status" value="1"/>
</dbReference>
<dbReference type="AlphaFoldDB" id="A0A1C3H6Q6"/>
<evidence type="ECO:0000256" key="1">
    <source>
        <dbReference type="PIRSR" id="PIRSR605019-1"/>
    </source>
</evidence>
<evidence type="ECO:0000313" key="2">
    <source>
        <dbReference type="EMBL" id="SAM70959.1"/>
    </source>
</evidence>
<dbReference type="GO" id="GO:0006284">
    <property type="term" value="P:base-excision repair"/>
    <property type="evidence" value="ECO:0007669"/>
    <property type="project" value="InterPro"/>
</dbReference>
<keyword evidence="1" id="KW-0479">Metal-binding</keyword>
<feature type="binding site" evidence="1">
    <location>
        <position position="4"/>
    </location>
    <ligand>
        <name>Zn(2+)</name>
        <dbReference type="ChEBI" id="CHEBI:29105"/>
    </ligand>
</feature>
<keyword evidence="2" id="KW-0378">Hydrolase</keyword>
<proteinExistence type="predicted"/>
<dbReference type="EMBL" id="FKLO01000076">
    <property type="protein sequence ID" value="SAM70959.1"/>
    <property type="molecule type" value="Genomic_DNA"/>
</dbReference>
<dbReference type="EC" id="3.2.2.20" evidence="2"/>
<dbReference type="InterPro" id="IPR005019">
    <property type="entry name" value="Adenine_glyco"/>
</dbReference>
<dbReference type="GO" id="GO:0008725">
    <property type="term" value="F:DNA-3-methyladenine glycosylase activity"/>
    <property type="evidence" value="ECO:0007669"/>
    <property type="project" value="UniProtKB-EC"/>
</dbReference>
<keyword evidence="2" id="KW-0326">Glycosidase</keyword>